<dbReference type="SUPFAM" id="SSF54106">
    <property type="entry name" value="LysM domain"/>
    <property type="match status" value="1"/>
</dbReference>
<dbReference type="InterPro" id="IPR018392">
    <property type="entry name" value="LysM"/>
</dbReference>
<dbReference type="PANTHER" id="PTHR20932">
    <property type="entry name" value="LYSM AND PUTATIVE PEPTIDOGLYCAN-BINDING DOMAIN-CONTAINING PROTEIN"/>
    <property type="match status" value="1"/>
</dbReference>
<name>A0ABD2CI68_VESMC</name>
<reference evidence="3 4" key="1">
    <citation type="journal article" date="2024" name="Ann. Entomol. Soc. Am.">
        <title>Genomic analyses of the southern and eastern yellowjacket wasps (Hymenoptera: Vespidae) reveal evolutionary signatures of social life.</title>
        <authorList>
            <person name="Catto M.A."/>
            <person name="Caine P.B."/>
            <person name="Orr S.E."/>
            <person name="Hunt B.G."/>
            <person name="Goodisman M.A.D."/>
        </authorList>
    </citation>
    <scope>NUCLEOTIDE SEQUENCE [LARGE SCALE GENOMIC DNA]</scope>
    <source>
        <strain evidence="3">232</strain>
        <tissue evidence="3">Head and thorax</tissue>
    </source>
</reference>
<dbReference type="Pfam" id="PF01476">
    <property type="entry name" value="LysM"/>
    <property type="match status" value="1"/>
</dbReference>
<dbReference type="PANTHER" id="PTHR20932:SF13">
    <property type="entry name" value="LD36653P"/>
    <property type="match status" value="1"/>
</dbReference>
<protein>
    <submittedName>
        <fullName evidence="3">LysM and putative peptidoglycan-binding domain-containing protein 4</fullName>
    </submittedName>
</protein>
<keyword evidence="1" id="KW-1133">Transmembrane helix</keyword>
<keyword evidence="4" id="KW-1185">Reference proteome</keyword>
<dbReference type="CDD" id="cd00118">
    <property type="entry name" value="LysM"/>
    <property type="match status" value="1"/>
</dbReference>
<sequence>MAPDSFFAYNGDLSSLTTDRPYCTLYLAKKISNGRYFKFETQMVYQRGNQKEGSPHYVFLYSDDENSGDEENFPLQPRTSSTSSPRKVEVINVIVKPEDTLQALALRYRCTISELKRINKIHKENEIYARRSIKVPIQPFSILTEGLDQTSDISEEKLDTTVQSESGTIARVQPLINLVNVSVPIDLPKTEINSIILNSVCEPLASYKSNNLPETSYTEYDQLLNSTESEVIESHFMDSFKCSGDDCGLSWTQLLGVSLLLGFAGPIIYILYIAEYSTKTNH</sequence>
<dbReference type="AlphaFoldDB" id="A0ABD2CI68"/>
<dbReference type="Proteomes" id="UP001607303">
    <property type="component" value="Unassembled WGS sequence"/>
</dbReference>
<feature type="domain" description="LysM" evidence="2">
    <location>
        <begin position="91"/>
        <end position="135"/>
    </location>
</feature>
<evidence type="ECO:0000259" key="2">
    <source>
        <dbReference type="PROSITE" id="PS51782"/>
    </source>
</evidence>
<dbReference type="Gene3D" id="3.10.350.10">
    <property type="entry name" value="LysM domain"/>
    <property type="match status" value="1"/>
</dbReference>
<evidence type="ECO:0000256" key="1">
    <source>
        <dbReference type="SAM" id="Phobius"/>
    </source>
</evidence>
<evidence type="ECO:0000313" key="3">
    <source>
        <dbReference type="EMBL" id="KAL2744490.1"/>
    </source>
</evidence>
<keyword evidence="1" id="KW-0472">Membrane</keyword>
<keyword evidence="1" id="KW-0812">Transmembrane</keyword>
<dbReference type="InterPro" id="IPR045030">
    <property type="entry name" value="LYSM1-4"/>
</dbReference>
<dbReference type="EMBL" id="JAYRBN010000050">
    <property type="protein sequence ID" value="KAL2744490.1"/>
    <property type="molecule type" value="Genomic_DNA"/>
</dbReference>
<dbReference type="InterPro" id="IPR036779">
    <property type="entry name" value="LysM_dom_sf"/>
</dbReference>
<evidence type="ECO:0000313" key="4">
    <source>
        <dbReference type="Proteomes" id="UP001607303"/>
    </source>
</evidence>
<dbReference type="PROSITE" id="PS51782">
    <property type="entry name" value="LYSM"/>
    <property type="match status" value="1"/>
</dbReference>
<proteinExistence type="predicted"/>
<comment type="caution">
    <text evidence="3">The sequence shown here is derived from an EMBL/GenBank/DDBJ whole genome shotgun (WGS) entry which is preliminary data.</text>
</comment>
<accession>A0ABD2CI68</accession>
<organism evidence="3 4">
    <name type="scientific">Vespula maculifrons</name>
    <name type="common">Eastern yellow jacket</name>
    <name type="synonym">Wasp</name>
    <dbReference type="NCBI Taxonomy" id="7453"/>
    <lineage>
        <taxon>Eukaryota</taxon>
        <taxon>Metazoa</taxon>
        <taxon>Ecdysozoa</taxon>
        <taxon>Arthropoda</taxon>
        <taxon>Hexapoda</taxon>
        <taxon>Insecta</taxon>
        <taxon>Pterygota</taxon>
        <taxon>Neoptera</taxon>
        <taxon>Endopterygota</taxon>
        <taxon>Hymenoptera</taxon>
        <taxon>Apocrita</taxon>
        <taxon>Aculeata</taxon>
        <taxon>Vespoidea</taxon>
        <taxon>Vespidae</taxon>
        <taxon>Vespinae</taxon>
        <taxon>Vespula</taxon>
    </lineage>
</organism>
<feature type="transmembrane region" description="Helical" evidence="1">
    <location>
        <begin position="251"/>
        <end position="274"/>
    </location>
</feature>
<gene>
    <name evidence="3" type="ORF">V1477_007032</name>
</gene>
<dbReference type="SMART" id="SM00257">
    <property type="entry name" value="LysM"/>
    <property type="match status" value="1"/>
</dbReference>